<evidence type="ECO:0000313" key="1">
    <source>
        <dbReference type="EMBL" id="CUS94790.1"/>
    </source>
</evidence>
<dbReference type="RefSeq" id="WP_075458725.1">
    <property type="nucleotide sequence ID" value="NZ_CZVI01000055.1"/>
</dbReference>
<dbReference type="OrthoDB" id="9921861at2"/>
<accession>A0A0P1MJA7</accession>
<organism evidence="2 3">
    <name type="scientific">Candidatus Kryptonium thompsonii</name>
    <dbReference type="NCBI Taxonomy" id="1633631"/>
    <lineage>
        <taxon>Bacteria</taxon>
        <taxon>Pseudomonadati</taxon>
        <taxon>Candidatus Kryptoniota</taxon>
        <taxon>Candidatus Kryptonium</taxon>
    </lineage>
</organism>
<reference evidence="1 4" key="1">
    <citation type="submission" date="2015-11" db="EMBL/GenBank/DDBJ databases">
        <authorList>
            <person name="Varghese N."/>
        </authorList>
    </citation>
    <scope>NUCLEOTIDE SEQUENCE [LARGE SCALE GENOMIC DNA]</scope>
    <source>
        <strain evidence="1 4">JGI-8</strain>
    </source>
</reference>
<accession>A0A0P1M4W5</accession>
<gene>
    <name evidence="2" type="ORF">JGI4_01310</name>
    <name evidence="1" type="ORF">JGI8_02051</name>
</gene>
<sequence length="144" mass="17005">MMKANEIVELVDKFSGGKLKEKDGFEFLLSIAIENNLMDLIDEIAFHSKFLWRVFSFLKSGRKFQEIDEEIYKGRIVAQINETVEKIRNLILRVIDASSEDEKRNFVQKFLGTDMEGFENFINLVHDFYWLKNWKIDGSTKSPW</sequence>
<reference evidence="2 3" key="2">
    <citation type="submission" date="2015-11" db="EMBL/GenBank/DDBJ databases">
        <authorList>
            <person name="Zhang Y."/>
            <person name="Guo Z."/>
        </authorList>
    </citation>
    <scope>NUCLEOTIDE SEQUENCE [LARGE SCALE GENOMIC DNA]</scope>
    <source>
        <strain evidence="2">JGI-4</strain>
    </source>
</reference>
<accession>A0A0S4N3G7</accession>
<dbReference type="Proteomes" id="UP000182011">
    <property type="component" value="Unassembled WGS sequence"/>
</dbReference>
<evidence type="ECO:0000313" key="4">
    <source>
        <dbReference type="Proteomes" id="UP000182200"/>
    </source>
</evidence>
<proteinExistence type="predicted"/>
<name>A0A0P1LCC0_9BACT</name>
<dbReference type="Proteomes" id="UP000182200">
    <property type="component" value="Unassembled WGS sequence"/>
</dbReference>
<protein>
    <submittedName>
        <fullName evidence="2">Uncharacterized protein</fullName>
    </submittedName>
</protein>
<dbReference type="EMBL" id="CZVI01000055">
    <property type="protein sequence ID" value="CUS94790.1"/>
    <property type="molecule type" value="Genomic_DNA"/>
</dbReference>
<evidence type="ECO:0000313" key="3">
    <source>
        <dbReference type="Proteomes" id="UP000182011"/>
    </source>
</evidence>
<keyword evidence="4" id="KW-1185">Reference proteome</keyword>
<accession>A0A0P1LZ82</accession>
<dbReference type="EMBL" id="FAOP01000005">
    <property type="protein sequence ID" value="CUU05641.1"/>
    <property type="molecule type" value="Genomic_DNA"/>
</dbReference>
<dbReference type="STRING" id="1633631.GCA_001442925_01305"/>
<evidence type="ECO:0000313" key="2">
    <source>
        <dbReference type="EMBL" id="CUU05641.1"/>
    </source>
</evidence>
<accession>A0A0P1LCC0</accession>
<accession>A0A0P1MUP7</accession>
<dbReference type="AlphaFoldDB" id="A0A0P1LCC0"/>